<dbReference type="SUPFAM" id="SSF47005">
    <property type="entry name" value="Peripheral subunit-binding domain of 2-oxo acid dehydrogenase complex"/>
    <property type="match status" value="1"/>
</dbReference>
<dbReference type="SUPFAM" id="SSF51230">
    <property type="entry name" value="Single hybrid motif"/>
    <property type="match status" value="1"/>
</dbReference>
<keyword evidence="4 6" id="KW-0450">Lipoyl</keyword>
<comment type="cofactor">
    <cofactor evidence="1 6">
        <name>(R)-lipoate</name>
        <dbReference type="ChEBI" id="CHEBI:83088"/>
    </cofactor>
</comment>
<reference evidence="10 11" key="1">
    <citation type="submission" date="2017-02" db="EMBL/GenBank/DDBJ databases">
        <authorList>
            <person name="Peterson S.W."/>
        </authorList>
    </citation>
    <scope>NUCLEOTIDE SEQUENCE [LARGE SCALE GENOMIC DNA]</scope>
    <source>
        <strain evidence="10 11">VKM Ac-2059</strain>
    </source>
</reference>
<evidence type="ECO:0000259" key="9">
    <source>
        <dbReference type="PROSITE" id="PS51826"/>
    </source>
</evidence>
<dbReference type="InterPro" id="IPR003016">
    <property type="entry name" value="2-oxoA_DH_lipoyl-BS"/>
</dbReference>
<dbReference type="Pfam" id="PF02817">
    <property type="entry name" value="E3_binding"/>
    <property type="match status" value="1"/>
</dbReference>
<dbReference type="Gene3D" id="4.10.320.10">
    <property type="entry name" value="E3-binding domain"/>
    <property type="match status" value="1"/>
</dbReference>
<evidence type="ECO:0000256" key="5">
    <source>
        <dbReference type="ARBA" id="ARBA00023315"/>
    </source>
</evidence>
<dbReference type="Pfam" id="PF00198">
    <property type="entry name" value="2-oxoacid_dh"/>
    <property type="match status" value="1"/>
</dbReference>
<evidence type="ECO:0000256" key="3">
    <source>
        <dbReference type="ARBA" id="ARBA00022679"/>
    </source>
</evidence>
<feature type="compositionally biased region" description="Low complexity" evidence="7">
    <location>
        <begin position="235"/>
        <end position="249"/>
    </location>
</feature>
<dbReference type="PANTHER" id="PTHR43178">
    <property type="entry name" value="DIHYDROLIPOAMIDE ACETYLTRANSFERASE COMPONENT OF PYRUVATE DEHYDROGENASE COMPLEX"/>
    <property type="match status" value="1"/>
</dbReference>
<evidence type="ECO:0000256" key="6">
    <source>
        <dbReference type="RuleBase" id="RU003423"/>
    </source>
</evidence>
<dbReference type="SUPFAM" id="SSF52777">
    <property type="entry name" value="CoA-dependent acyltransferases"/>
    <property type="match status" value="1"/>
</dbReference>
<feature type="compositionally biased region" description="Low complexity" evidence="7">
    <location>
        <begin position="77"/>
        <end position="119"/>
    </location>
</feature>
<dbReference type="InterPro" id="IPR023213">
    <property type="entry name" value="CAT-like_dom_sf"/>
</dbReference>
<feature type="domain" description="Lipoyl-binding" evidence="8">
    <location>
        <begin position="2"/>
        <end position="77"/>
    </location>
</feature>
<dbReference type="PROSITE" id="PS51826">
    <property type="entry name" value="PSBD"/>
    <property type="match status" value="1"/>
</dbReference>
<dbReference type="Proteomes" id="UP000190857">
    <property type="component" value="Unassembled WGS sequence"/>
</dbReference>
<dbReference type="GO" id="GO:0031405">
    <property type="term" value="F:lipoic acid binding"/>
    <property type="evidence" value="ECO:0007669"/>
    <property type="project" value="TreeGrafter"/>
</dbReference>
<evidence type="ECO:0000256" key="7">
    <source>
        <dbReference type="SAM" id="MobiDB-lite"/>
    </source>
</evidence>
<feature type="region of interest" description="Disordered" evidence="7">
    <location>
        <begin position="235"/>
        <end position="263"/>
    </location>
</feature>
<dbReference type="InterPro" id="IPR011053">
    <property type="entry name" value="Single_hybrid_motif"/>
</dbReference>
<organism evidence="10 11">
    <name type="scientific">Okibacterium fritillariae</name>
    <dbReference type="NCBI Taxonomy" id="123320"/>
    <lineage>
        <taxon>Bacteria</taxon>
        <taxon>Bacillati</taxon>
        <taxon>Actinomycetota</taxon>
        <taxon>Actinomycetes</taxon>
        <taxon>Micrococcales</taxon>
        <taxon>Microbacteriaceae</taxon>
        <taxon>Okibacterium</taxon>
    </lineage>
</organism>
<evidence type="ECO:0000259" key="8">
    <source>
        <dbReference type="PROSITE" id="PS50968"/>
    </source>
</evidence>
<dbReference type="InterPro" id="IPR000089">
    <property type="entry name" value="Biotin_lipoyl"/>
</dbReference>
<dbReference type="OrthoDB" id="9805770at2"/>
<dbReference type="CDD" id="cd06849">
    <property type="entry name" value="lipoyl_domain"/>
    <property type="match status" value="1"/>
</dbReference>
<evidence type="ECO:0000256" key="2">
    <source>
        <dbReference type="ARBA" id="ARBA00007317"/>
    </source>
</evidence>
<dbReference type="PROSITE" id="PS00189">
    <property type="entry name" value="LIPOYL"/>
    <property type="match status" value="1"/>
</dbReference>
<evidence type="ECO:0000313" key="10">
    <source>
        <dbReference type="EMBL" id="SKC49844.1"/>
    </source>
</evidence>
<dbReference type="STRING" id="123320.SAMN06309945_1473"/>
<gene>
    <name evidence="10" type="ORF">SAMN06309945_1473</name>
</gene>
<protein>
    <recommendedName>
        <fullName evidence="6">Dihydrolipoamide acetyltransferase component of pyruvate dehydrogenase complex</fullName>
        <ecNumber evidence="6">2.3.1.-</ecNumber>
    </recommendedName>
</protein>
<dbReference type="NCBIfam" id="TIGR02927">
    <property type="entry name" value="SucB_Actino"/>
    <property type="match status" value="1"/>
</dbReference>
<dbReference type="PANTHER" id="PTHR43178:SF5">
    <property type="entry name" value="LIPOAMIDE ACYLTRANSFERASE COMPONENT OF BRANCHED-CHAIN ALPHA-KETO ACID DEHYDROGENASE COMPLEX, MITOCHONDRIAL"/>
    <property type="match status" value="1"/>
</dbReference>
<dbReference type="Gene3D" id="2.40.50.100">
    <property type="match status" value="1"/>
</dbReference>
<dbReference type="AlphaFoldDB" id="A0A1T5JES6"/>
<dbReference type="InterPro" id="IPR004167">
    <property type="entry name" value="PSBD"/>
</dbReference>
<evidence type="ECO:0000313" key="11">
    <source>
        <dbReference type="Proteomes" id="UP000190857"/>
    </source>
</evidence>
<evidence type="ECO:0000256" key="1">
    <source>
        <dbReference type="ARBA" id="ARBA00001938"/>
    </source>
</evidence>
<comment type="similarity">
    <text evidence="2 6">Belongs to the 2-oxoacid dehydrogenase family.</text>
</comment>
<dbReference type="InterPro" id="IPR014276">
    <property type="entry name" value="2-oxoglutarate_DH_E2"/>
</dbReference>
<dbReference type="EMBL" id="FUZP01000001">
    <property type="protein sequence ID" value="SKC49844.1"/>
    <property type="molecule type" value="Genomic_DNA"/>
</dbReference>
<feature type="region of interest" description="Disordered" evidence="7">
    <location>
        <begin position="71"/>
        <end position="194"/>
    </location>
</feature>
<dbReference type="PROSITE" id="PS50968">
    <property type="entry name" value="BIOTINYL_LIPOYL"/>
    <property type="match status" value="1"/>
</dbReference>
<proteinExistence type="inferred from homology"/>
<dbReference type="Pfam" id="PF00364">
    <property type="entry name" value="Biotin_lipoyl"/>
    <property type="match status" value="1"/>
</dbReference>
<dbReference type="InterPro" id="IPR036625">
    <property type="entry name" value="E3-bd_dom_sf"/>
</dbReference>
<dbReference type="RefSeq" id="WP_079727499.1">
    <property type="nucleotide sequence ID" value="NZ_FUZP01000001.1"/>
</dbReference>
<feature type="compositionally biased region" description="Low complexity" evidence="7">
    <location>
        <begin position="149"/>
        <end position="188"/>
    </location>
</feature>
<name>A0A1T5JES6_9MICO</name>
<dbReference type="GO" id="GO:0005737">
    <property type="term" value="C:cytoplasm"/>
    <property type="evidence" value="ECO:0007669"/>
    <property type="project" value="TreeGrafter"/>
</dbReference>
<sequence>MSESVSLPALGESVTEGTVTRWLKNVGDRVEVDEPLLEVSTDKVDTEIPSPVAGVIEKILVQEDETVEVGTALVEIGDGSSQGSSDEGSAPEAEAPAAEPAPAEEAPAPVEEQPVPEAPSTEQPADEAATAPAEDAPEAEDEKGNAYGAAAQPAAPNAPSAPTEAPAPVSAASSAPAASAPAEQSAPAGDGSNSGYVTPLVRRLAQQEGVDLSTVSGTGVGGRIRKEDVLEAAKAKTTSSAAPAAASTEAARKPLETSPLRGTTQPMSRLRKVVAQRAVESMQSSAQLTSVVEVDVTKIAQFRDQVKGEFHSKTGNKLSFLPFFALAATEALKAYPVINATIDGDQIVYPDHENLSIAVDTERGLLTPVIRDASSLDLNGFATQIADLAARTRDNKLKPDELAGGTFTLTNTGSRGALFDTPVVFLPQVAILGTGIVTKKPVVISNGGVESIAIRSMVYLALSYDHRIVDGADASRFLVAVKNRLEDGNFQNDLGI</sequence>
<feature type="domain" description="Peripheral subunit-binding (PSBD)" evidence="9">
    <location>
        <begin position="196"/>
        <end position="233"/>
    </location>
</feature>
<dbReference type="InterPro" id="IPR050743">
    <property type="entry name" value="2-oxoacid_DH_E2_comp"/>
</dbReference>
<evidence type="ECO:0000256" key="4">
    <source>
        <dbReference type="ARBA" id="ARBA00022823"/>
    </source>
</evidence>
<keyword evidence="3 6" id="KW-0808">Transferase</keyword>
<dbReference type="EC" id="2.3.1.-" evidence="6"/>
<keyword evidence="11" id="KW-1185">Reference proteome</keyword>
<dbReference type="GO" id="GO:0016407">
    <property type="term" value="F:acetyltransferase activity"/>
    <property type="evidence" value="ECO:0007669"/>
    <property type="project" value="TreeGrafter"/>
</dbReference>
<accession>A0A1T5JES6</accession>
<keyword evidence="5 6" id="KW-0012">Acyltransferase</keyword>
<dbReference type="InterPro" id="IPR001078">
    <property type="entry name" value="2-oxoacid_DH_actylTfrase"/>
</dbReference>
<dbReference type="Gene3D" id="3.30.559.10">
    <property type="entry name" value="Chloramphenicol acetyltransferase-like domain"/>
    <property type="match status" value="1"/>
</dbReference>